<comment type="caution">
    <text evidence="2">The sequence shown here is derived from an EMBL/GenBank/DDBJ whole genome shotgun (WGS) entry which is preliminary data.</text>
</comment>
<name>A0A084EQK3_MYCCA</name>
<organism evidence="2 3">
    <name type="scientific">Mycoplasma capricolum subsp. capricolum 14232</name>
    <dbReference type="NCBI Taxonomy" id="1188238"/>
    <lineage>
        <taxon>Bacteria</taxon>
        <taxon>Bacillati</taxon>
        <taxon>Mycoplasmatota</taxon>
        <taxon>Mollicutes</taxon>
        <taxon>Mycoplasmataceae</taxon>
        <taxon>Mycoplasma</taxon>
    </lineage>
</organism>
<dbReference type="EMBL" id="JFDO01000006">
    <property type="protein sequence ID" value="KEZ20245.1"/>
    <property type="molecule type" value="Genomic_DNA"/>
</dbReference>
<keyword evidence="1" id="KW-0175">Coiled coil</keyword>
<feature type="coiled-coil region" evidence="1">
    <location>
        <begin position="333"/>
        <end position="367"/>
    </location>
</feature>
<dbReference type="AlphaFoldDB" id="A0A084EQK3"/>
<reference evidence="2 3" key="1">
    <citation type="submission" date="2014-02" db="EMBL/GenBank/DDBJ databases">
        <title>Genome sequence of Mycoplasma capricolum subsp. capricolum strain 14232.</title>
        <authorList>
            <person name="Sirand-Pugnet P."/>
            <person name="Breton M."/>
            <person name="Dordet-Frisoni E."/>
            <person name="Baranowski E."/>
            <person name="Barre A."/>
            <person name="Couture C."/>
            <person name="Dupuy V."/>
            <person name="Gaurivaud P."/>
            <person name="Jacob D."/>
            <person name="Lemaitre C."/>
            <person name="Manso-Silvan L."/>
            <person name="Nikolski M."/>
            <person name="Nouvel L.-X."/>
            <person name="Poumarat F."/>
            <person name="Tardy F."/>
            <person name="Thebault P."/>
            <person name="Theil S."/>
            <person name="Citti C."/>
            <person name="Thiaucourt F."/>
            <person name="Blanchard A."/>
        </authorList>
    </citation>
    <scope>NUCLEOTIDE SEQUENCE [LARGE SCALE GENOMIC DNA]</scope>
    <source>
        <strain evidence="2 3">14232</strain>
    </source>
</reference>
<evidence type="ECO:0000313" key="3">
    <source>
        <dbReference type="Proteomes" id="UP000028533"/>
    </source>
</evidence>
<sequence>MKNTIKKINISNIRLLPNNPRYTISSDIDIKNINFGKNYDQASIIVELLEHEDDWKDLYELIQQLKKGYNKALDQIFVIKGKDNFDYVIEGNRRIMVMNFINKFDHFRNILEKYKDIKMYKNVINELEEIKEENHFNNIEVSYLELEDNTDESEVWTIIYTRHAGENKGKRSWSRLKYFYDLKFTFRKFLDNFSGDIEITYEKLSQRFNKSKASIKSDISSSLWVTEVIDTYNDVVDDKDKISKTKDFSGTSSLELCLSLDIKLDFKTKKLNELFDIKKDIENWKVKVSSIDKPKLYTFLVDNIKEGNLTTRGWKEENIDILYNFLGITFSGEKTLATEIKEAKKINENERNEIQKTLVDYDNVSNEILSTQIQLSELKEYELKDEIKIALKNMWLFNGINKNNLNKPLKNFPFLAVAALIRSTLELISYYVISNSDSFHKLMIEILEQIKSSNYNEEDKLCKAFKNAFGDKIFNQNSKIKSKEEIKKEIYRKCWTKGKYNLFKKICISKFVDNKKFVESIFSSDNEISNSVQLKKVISESSYIVGMITGKNLKLPNEVIHTYYKLNNIDTANYIFTALTRQLDLLNSIINIWIFNK</sequence>
<evidence type="ECO:0000313" key="2">
    <source>
        <dbReference type="EMBL" id="KEZ20245.1"/>
    </source>
</evidence>
<proteinExistence type="predicted"/>
<protein>
    <submittedName>
        <fullName evidence="2">Uncharacterized protein</fullName>
    </submittedName>
</protein>
<dbReference type="Proteomes" id="UP000028533">
    <property type="component" value="Unassembled WGS sequence"/>
</dbReference>
<gene>
    <name evidence="2" type="ORF">MCAPa_2810</name>
</gene>
<evidence type="ECO:0000256" key="1">
    <source>
        <dbReference type="SAM" id="Coils"/>
    </source>
</evidence>
<dbReference type="RefSeq" id="WP_036431494.1">
    <property type="nucleotide sequence ID" value="NZ_JFDO01000006.1"/>
</dbReference>
<accession>A0A084EQK3</accession>